<keyword evidence="2" id="KW-0732">Signal</keyword>
<sequence>MKKTLLLSIITVVTLSSSAALAANTLNGCEIKKQKLTEQIEYAKKHNNSHQIAGLETALSQVETYCTPESLYQESQEKVSEKEQKVKEREAELVEAKAKGDIKKIAKRERKLAEAQAELHEAQTELTANKKFVK</sequence>
<gene>
    <name evidence="3" type="ORF">M992_0790</name>
</gene>
<feature type="chain" id="PRO_5005875795" evidence="2">
    <location>
        <begin position="23"/>
        <end position="134"/>
    </location>
</feature>
<dbReference type="Proteomes" id="UP000053226">
    <property type="component" value="Unassembled WGS sequence"/>
</dbReference>
<evidence type="ECO:0000256" key="1">
    <source>
        <dbReference type="SAM" id="Coils"/>
    </source>
</evidence>
<organism evidence="3 4">
    <name type="scientific">Moellerella wisconsensis ATCC 35017</name>
    <dbReference type="NCBI Taxonomy" id="1354267"/>
    <lineage>
        <taxon>Bacteria</taxon>
        <taxon>Pseudomonadati</taxon>
        <taxon>Pseudomonadota</taxon>
        <taxon>Gammaproteobacteria</taxon>
        <taxon>Enterobacterales</taxon>
        <taxon>Morganellaceae</taxon>
        <taxon>Moellerella</taxon>
    </lineage>
</organism>
<protein>
    <submittedName>
        <fullName evidence="3">Periplasmic protein</fullName>
    </submittedName>
</protein>
<keyword evidence="1" id="KW-0175">Coiled coil</keyword>
<comment type="caution">
    <text evidence="3">The sequence shown here is derived from an EMBL/GenBank/DDBJ whole genome shotgun (WGS) entry which is preliminary data.</text>
</comment>
<accession>A0A0N1KJ94</accession>
<proteinExistence type="predicted"/>
<evidence type="ECO:0000313" key="4">
    <source>
        <dbReference type="Proteomes" id="UP000053226"/>
    </source>
</evidence>
<dbReference type="Pfam" id="PF06476">
    <property type="entry name" value="DUF1090"/>
    <property type="match status" value="1"/>
</dbReference>
<evidence type="ECO:0000256" key="2">
    <source>
        <dbReference type="SAM" id="SignalP"/>
    </source>
</evidence>
<feature type="signal peptide" evidence="2">
    <location>
        <begin position="1"/>
        <end position="22"/>
    </location>
</feature>
<dbReference type="InterPro" id="IPR009468">
    <property type="entry name" value="DUF1090"/>
</dbReference>
<name>A0A0N1KJ94_9GAMM</name>
<evidence type="ECO:0000313" key="3">
    <source>
        <dbReference type="EMBL" id="KPD03868.1"/>
    </source>
</evidence>
<reference evidence="3 4" key="1">
    <citation type="submission" date="2015-07" db="EMBL/GenBank/DDBJ databases">
        <title>ATOL: Assembling a taxonomically balanced genome-scale reconstruction of the evolutionary history of the Enterobacteriaceae.</title>
        <authorList>
            <person name="Plunkett G.III."/>
            <person name="Neeno-Eckwall E.C."/>
            <person name="Glasner J.D."/>
            <person name="Perna N.T."/>
        </authorList>
    </citation>
    <scope>NUCLEOTIDE SEQUENCE [LARGE SCALE GENOMIC DNA]</scope>
    <source>
        <strain evidence="3 4">ATCC 35017</strain>
    </source>
</reference>
<dbReference type="EMBL" id="LGAA01000007">
    <property type="protein sequence ID" value="KPD03868.1"/>
    <property type="molecule type" value="Genomic_DNA"/>
</dbReference>
<keyword evidence="4" id="KW-1185">Reference proteome</keyword>
<dbReference type="RefSeq" id="WP_053907400.1">
    <property type="nucleotide sequence ID" value="NZ_CAWMUS010000007.1"/>
</dbReference>
<dbReference type="AlphaFoldDB" id="A0A0N1KJ94"/>
<dbReference type="OrthoDB" id="8689941at2"/>
<feature type="coiled-coil region" evidence="1">
    <location>
        <begin position="72"/>
        <end position="125"/>
    </location>
</feature>